<feature type="non-terminal residue" evidence="2">
    <location>
        <position position="1"/>
    </location>
</feature>
<feature type="compositionally biased region" description="Low complexity" evidence="1">
    <location>
        <begin position="39"/>
        <end position="49"/>
    </location>
</feature>
<gene>
    <name evidence="2" type="ORF">BYL167_LOCUS37208</name>
    <name evidence="3" type="ORF">GIL414_LOCUS55002</name>
</gene>
<evidence type="ECO:0000313" key="4">
    <source>
        <dbReference type="Proteomes" id="UP000681967"/>
    </source>
</evidence>
<dbReference type="EMBL" id="CAJOBJ010194160">
    <property type="protein sequence ID" value="CAF4963598.1"/>
    <property type="molecule type" value="Genomic_DNA"/>
</dbReference>
<accession>A0A8S2Y3I4</accession>
<dbReference type="Proteomes" id="UP000681720">
    <property type="component" value="Unassembled WGS sequence"/>
</dbReference>
<sequence>QSAKLIKLNDRLIALKSQNQPQIPPKSSLHRQLPSNIPSRHSPSSAWSSQDLHEAD</sequence>
<feature type="region of interest" description="Disordered" evidence="1">
    <location>
        <begin position="16"/>
        <end position="56"/>
    </location>
</feature>
<evidence type="ECO:0000256" key="1">
    <source>
        <dbReference type="SAM" id="MobiDB-lite"/>
    </source>
</evidence>
<feature type="non-terminal residue" evidence="2">
    <location>
        <position position="56"/>
    </location>
</feature>
<evidence type="ECO:0000313" key="2">
    <source>
        <dbReference type="EMBL" id="CAF4528451.1"/>
    </source>
</evidence>
<dbReference type="EMBL" id="CAJOBH010083472">
    <property type="protein sequence ID" value="CAF4528451.1"/>
    <property type="molecule type" value="Genomic_DNA"/>
</dbReference>
<evidence type="ECO:0000313" key="3">
    <source>
        <dbReference type="EMBL" id="CAF4963598.1"/>
    </source>
</evidence>
<reference evidence="2" key="1">
    <citation type="submission" date="2021-02" db="EMBL/GenBank/DDBJ databases">
        <authorList>
            <person name="Nowell W R."/>
        </authorList>
    </citation>
    <scope>NUCLEOTIDE SEQUENCE</scope>
</reference>
<protein>
    <submittedName>
        <fullName evidence="2">Uncharacterized protein</fullName>
    </submittedName>
</protein>
<comment type="caution">
    <text evidence="2">The sequence shown here is derived from an EMBL/GenBank/DDBJ whole genome shotgun (WGS) entry which is preliminary data.</text>
</comment>
<proteinExistence type="predicted"/>
<dbReference type="AlphaFoldDB" id="A0A8S2Y3I4"/>
<name>A0A8S2Y3I4_9BILA</name>
<organism evidence="2 4">
    <name type="scientific">Rotaria magnacalcarata</name>
    <dbReference type="NCBI Taxonomy" id="392030"/>
    <lineage>
        <taxon>Eukaryota</taxon>
        <taxon>Metazoa</taxon>
        <taxon>Spiralia</taxon>
        <taxon>Gnathifera</taxon>
        <taxon>Rotifera</taxon>
        <taxon>Eurotatoria</taxon>
        <taxon>Bdelloidea</taxon>
        <taxon>Philodinida</taxon>
        <taxon>Philodinidae</taxon>
        <taxon>Rotaria</taxon>
    </lineage>
</organism>
<dbReference type="Proteomes" id="UP000681967">
    <property type="component" value="Unassembled WGS sequence"/>
</dbReference>